<name>A0A5E6ZZ41_PSEFL</name>
<dbReference type="RefSeq" id="WP_150640541.1">
    <property type="nucleotide sequence ID" value="NZ_CABVHQ010000003.1"/>
</dbReference>
<sequence>MTPPRQDPALDNFRAIADAIATLFYPHAEVVLHDLRTQKIDYIANNLSKREVGDDAALEDMLSEEVSEEVSERNIGPYEKLNWDGQKIRSLSSVLRDSNGQPLAVLCINLNISLFENAKAALDLFLSPSKLIAQPDSLFRDDWQERINTFLHAWLRERQLSLNLLTREHKRELVLALHAEGAFKGKSASNYVANVLNMGRATVYKHLKELKELKELKD</sequence>
<dbReference type="AlphaFoldDB" id="A0A5E6ZZ41"/>
<dbReference type="InterPro" id="IPR039445">
    <property type="entry name" value="DauR-like_HTH"/>
</dbReference>
<dbReference type="EMBL" id="CABVHQ010000003">
    <property type="protein sequence ID" value="VVN71109.1"/>
    <property type="molecule type" value="Genomic_DNA"/>
</dbReference>
<evidence type="ECO:0000313" key="3">
    <source>
        <dbReference type="EMBL" id="VVN71109.1"/>
    </source>
</evidence>
<reference evidence="3 4" key="1">
    <citation type="submission" date="2019-09" db="EMBL/GenBank/DDBJ databases">
        <authorList>
            <person name="Chandra G."/>
            <person name="Truman W A."/>
        </authorList>
    </citation>
    <scope>NUCLEOTIDE SEQUENCE [LARGE SCALE GENOMIC DNA]</scope>
    <source>
        <strain evidence="3">PS691</strain>
    </source>
</reference>
<dbReference type="Proteomes" id="UP000337909">
    <property type="component" value="Unassembled WGS sequence"/>
</dbReference>
<feature type="domain" description="Transcriptional regulator DauR-like HTH" evidence="2">
    <location>
        <begin position="147"/>
        <end position="208"/>
    </location>
</feature>
<organism evidence="3 4">
    <name type="scientific">Pseudomonas fluorescens</name>
    <dbReference type="NCBI Taxonomy" id="294"/>
    <lineage>
        <taxon>Bacteria</taxon>
        <taxon>Pseudomonadati</taxon>
        <taxon>Pseudomonadota</taxon>
        <taxon>Gammaproteobacteria</taxon>
        <taxon>Pseudomonadales</taxon>
        <taxon>Pseudomonadaceae</taxon>
        <taxon>Pseudomonas</taxon>
    </lineage>
</organism>
<dbReference type="PANTHER" id="PTHR35568">
    <property type="entry name" value="TRANSCRIPTIONAL REGULATOR DAUR"/>
    <property type="match status" value="1"/>
</dbReference>
<evidence type="ECO:0000313" key="4">
    <source>
        <dbReference type="Proteomes" id="UP000337909"/>
    </source>
</evidence>
<dbReference type="Pfam" id="PF13309">
    <property type="entry name" value="HTH_22"/>
    <property type="match status" value="1"/>
</dbReference>
<proteinExistence type="predicted"/>
<protein>
    <submittedName>
        <fullName evidence="3">Transcriptional regulator DauR</fullName>
    </submittedName>
</protein>
<gene>
    <name evidence="3" type="primary">dauR</name>
    <name evidence="3" type="ORF">PS691_00419</name>
</gene>
<dbReference type="OrthoDB" id="9796595at2"/>
<evidence type="ECO:0000259" key="1">
    <source>
        <dbReference type="Pfam" id="PF08348"/>
    </source>
</evidence>
<dbReference type="InterPro" id="IPR013559">
    <property type="entry name" value="YheO"/>
</dbReference>
<dbReference type="Pfam" id="PF08348">
    <property type="entry name" value="PAS_6"/>
    <property type="match status" value="1"/>
</dbReference>
<evidence type="ECO:0000259" key="2">
    <source>
        <dbReference type="Pfam" id="PF13309"/>
    </source>
</evidence>
<dbReference type="PANTHER" id="PTHR35568:SF1">
    <property type="entry name" value="TRANSCRIPTIONAL REGULATOR DAUR"/>
    <property type="match status" value="1"/>
</dbReference>
<accession>A0A5E6ZZ41</accession>
<feature type="domain" description="YheO-like" evidence="1">
    <location>
        <begin position="10"/>
        <end position="120"/>
    </location>
</feature>
<dbReference type="InterPro" id="IPR039446">
    <property type="entry name" value="DauR-like"/>
</dbReference>